<evidence type="ECO:0000313" key="5">
    <source>
        <dbReference type="Proteomes" id="UP001516023"/>
    </source>
</evidence>
<evidence type="ECO:0000256" key="1">
    <source>
        <dbReference type="PROSITE-ProRule" id="PRU00276"/>
    </source>
</evidence>
<dbReference type="InterPro" id="IPR024079">
    <property type="entry name" value="MetalloPept_cat_dom_sf"/>
</dbReference>
<accession>A0ABD3PJM4</accession>
<dbReference type="SUPFAM" id="SSF55486">
    <property type="entry name" value="Metalloproteases ('zincins'), catalytic domain"/>
    <property type="match status" value="1"/>
</dbReference>
<organism evidence="4 5">
    <name type="scientific">Cyclotella cryptica</name>
    <dbReference type="NCBI Taxonomy" id="29204"/>
    <lineage>
        <taxon>Eukaryota</taxon>
        <taxon>Sar</taxon>
        <taxon>Stramenopiles</taxon>
        <taxon>Ochrophyta</taxon>
        <taxon>Bacillariophyta</taxon>
        <taxon>Coscinodiscophyceae</taxon>
        <taxon>Thalassiosirophycidae</taxon>
        <taxon>Stephanodiscales</taxon>
        <taxon>Stephanodiscaceae</taxon>
        <taxon>Cyclotella</taxon>
    </lineage>
</organism>
<feature type="disulfide bond" evidence="1">
    <location>
        <begin position="425"/>
        <end position="430"/>
    </location>
</feature>
<gene>
    <name evidence="4" type="ORF">HJC23_011891</name>
</gene>
<dbReference type="PROSITE" id="PS50215">
    <property type="entry name" value="ADAM_MEPRO"/>
    <property type="match status" value="1"/>
</dbReference>
<evidence type="ECO:0000256" key="2">
    <source>
        <dbReference type="SAM" id="SignalP"/>
    </source>
</evidence>
<feature type="non-terminal residue" evidence="4">
    <location>
        <position position="481"/>
    </location>
</feature>
<keyword evidence="1" id="KW-1015">Disulfide bond</keyword>
<dbReference type="AlphaFoldDB" id="A0ABD3PJM4"/>
<dbReference type="PANTHER" id="PTHR33683:SF46">
    <property type="entry name" value="SUSHI DOMAIN-CONTAINING PROTEIN"/>
    <property type="match status" value="1"/>
</dbReference>
<protein>
    <recommendedName>
        <fullName evidence="3">Peptidase M12B domain-containing protein</fullName>
    </recommendedName>
</protein>
<keyword evidence="1" id="KW-0479">Metal-binding</keyword>
<dbReference type="PANTHER" id="PTHR33683">
    <property type="entry name" value="1, PUTATIVE-RELATED"/>
    <property type="match status" value="1"/>
</dbReference>
<feature type="active site" evidence="1">
    <location>
        <position position="404"/>
    </location>
</feature>
<feature type="domain" description="Peptidase M12B" evidence="3">
    <location>
        <begin position="255"/>
        <end position="450"/>
    </location>
</feature>
<dbReference type="Proteomes" id="UP001516023">
    <property type="component" value="Unassembled WGS sequence"/>
</dbReference>
<name>A0ABD3PJM4_9STRA</name>
<dbReference type="Pfam" id="PF13582">
    <property type="entry name" value="Reprolysin_3"/>
    <property type="match status" value="1"/>
</dbReference>
<feature type="signal peptide" evidence="2">
    <location>
        <begin position="1"/>
        <end position="23"/>
    </location>
</feature>
<feature type="chain" id="PRO_5044831583" description="Peptidase M12B domain-containing protein" evidence="2">
    <location>
        <begin position="24"/>
        <end position="481"/>
    </location>
</feature>
<dbReference type="GO" id="GO:0046872">
    <property type="term" value="F:metal ion binding"/>
    <property type="evidence" value="ECO:0007669"/>
    <property type="project" value="UniProtKB-KW"/>
</dbReference>
<keyword evidence="1" id="KW-0862">Zinc</keyword>
<feature type="binding site" evidence="1">
    <location>
        <position position="407"/>
    </location>
    <ligand>
        <name>Zn(2+)</name>
        <dbReference type="ChEBI" id="CHEBI:29105"/>
        <note>catalytic</note>
    </ligand>
</feature>
<sequence>MLLFWPKISSLCLFAGLSMFTSAHSEHRRRRLTPNTSIINAVKEQIASGIENPHFTLAANLNDGGGLFASNQQVEIDVVLTEPSVTQLTSYSIDGGASTPVQTTTKYFVADHSANETLSNVFSILSIDEDKGVVSGLVQKDGKLFNLEQRPGKPTVVTEVNYDPPKDWKCDVLDPSVDTTTMDPTGSDERGLTQGNFGQEHHHHLDDNHVHDDQHHTLNLRGLRQQDVFAEVRNIDPNVLRNRRRASTNGNIWSYQVDLYIEIDEALVNKHDPNDAVNMPNTIAYVSALITAASSIYEREVDTHLNVLHIAKSTLYDSQTVTKDALGVMVDHYSSQSWHYVDPNTGESPDLHHAILYRSLNGGIAFIGTVCDSRWGYGVSSGVQGSLSNLGGEMFWDILVVMHEIGHNFGTGHTHEGFNPKVDACGNKQCTSLVNGQYVSPGDATIMSYCHSECSGGSSNIAYTFGGYSNGGDRSDINNWI</sequence>
<dbReference type="Gene3D" id="3.40.390.10">
    <property type="entry name" value="Collagenase (Catalytic Domain)"/>
    <property type="match status" value="1"/>
</dbReference>
<comment type="caution">
    <text evidence="4">The sequence shown here is derived from an EMBL/GenBank/DDBJ whole genome shotgun (WGS) entry which is preliminary data.</text>
</comment>
<keyword evidence="5" id="KW-1185">Reference proteome</keyword>
<dbReference type="EMBL" id="JABMIG020000159">
    <property type="protein sequence ID" value="KAL3788259.1"/>
    <property type="molecule type" value="Genomic_DNA"/>
</dbReference>
<evidence type="ECO:0000259" key="3">
    <source>
        <dbReference type="PROSITE" id="PS50215"/>
    </source>
</evidence>
<proteinExistence type="predicted"/>
<keyword evidence="2" id="KW-0732">Signal</keyword>
<evidence type="ECO:0000313" key="4">
    <source>
        <dbReference type="EMBL" id="KAL3788259.1"/>
    </source>
</evidence>
<dbReference type="InterPro" id="IPR001590">
    <property type="entry name" value="Peptidase_M12B"/>
</dbReference>
<feature type="binding site" evidence="1">
    <location>
        <position position="403"/>
    </location>
    <ligand>
        <name>Zn(2+)</name>
        <dbReference type="ChEBI" id="CHEBI:29105"/>
        <note>catalytic</note>
    </ligand>
</feature>
<feature type="binding site" evidence="1">
    <location>
        <position position="413"/>
    </location>
    <ligand>
        <name>Zn(2+)</name>
        <dbReference type="ChEBI" id="CHEBI:29105"/>
        <note>catalytic</note>
    </ligand>
</feature>
<comment type="caution">
    <text evidence="1">Lacks conserved residue(s) required for the propagation of feature annotation.</text>
</comment>
<reference evidence="4 5" key="1">
    <citation type="journal article" date="2020" name="G3 (Bethesda)">
        <title>Improved Reference Genome for Cyclotella cryptica CCMP332, a Model for Cell Wall Morphogenesis, Salinity Adaptation, and Lipid Production in Diatoms (Bacillariophyta).</title>
        <authorList>
            <person name="Roberts W.R."/>
            <person name="Downey K.M."/>
            <person name="Ruck E.C."/>
            <person name="Traller J.C."/>
            <person name="Alverson A.J."/>
        </authorList>
    </citation>
    <scope>NUCLEOTIDE SEQUENCE [LARGE SCALE GENOMIC DNA]</scope>
    <source>
        <strain evidence="4 5">CCMP332</strain>
    </source>
</reference>